<reference evidence="1 2" key="1">
    <citation type="journal article" date="2008" name="Int. J. Syst. Evol. Microbiol.">
        <title>Amphritea japonica sp. nov. and Amphritea balenae sp. nov., isolated from the sediment adjacent to sperm whale carcasses off Kagoshima, Japan.</title>
        <authorList>
            <person name="Miyazaki M."/>
            <person name="Nogi Y."/>
            <person name="Fujiwara Y."/>
            <person name="Kawato M."/>
            <person name="Nagahama T."/>
            <person name="Kubokawa K."/>
            <person name="Horikoshi K."/>
        </authorList>
    </citation>
    <scope>NUCLEOTIDE SEQUENCE [LARGE SCALE GENOMIC DNA]</scope>
    <source>
        <strain evidence="1 2">ATCC BAA-1530</strain>
    </source>
</reference>
<proteinExistence type="predicted"/>
<dbReference type="EMBL" id="AP014545">
    <property type="protein sequence ID" value="BBB25613.1"/>
    <property type="molecule type" value="Genomic_DNA"/>
</dbReference>
<evidence type="ECO:0000313" key="2">
    <source>
        <dbReference type="Proteomes" id="UP000595663"/>
    </source>
</evidence>
<dbReference type="OrthoDB" id="7063856at2"/>
<protein>
    <submittedName>
        <fullName evidence="1">Uncharacterized protein</fullName>
    </submittedName>
</protein>
<gene>
    <name evidence="1" type="ORF">AMJAP_1016</name>
</gene>
<dbReference type="Proteomes" id="UP000595663">
    <property type="component" value="Chromosome"/>
</dbReference>
<dbReference type="KEGG" id="ajp:AMJAP_1016"/>
<accession>A0A7R6PA12</accession>
<dbReference type="AlphaFoldDB" id="A0A7R6PA12"/>
<evidence type="ECO:0000313" key="1">
    <source>
        <dbReference type="EMBL" id="BBB25613.1"/>
    </source>
</evidence>
<dbReference type="RefSeq" id="WP_019622032.1">
    <property type="nucleotide sequence ID" value="NZ_AP014545.1"/>
</dbReference>
<organism evidence="1 2">
    <name type="scientific">Amphritea japonica ATCC BAA-1530</name>
    <dbReference type="NCBI Taxonomy" id="1278309"/>
    <lineage>
        <taxon>Bacteria</taxon>
        <taxon>Pseudomonadati</taxon>
        <taxon>Pseudomonadota</taxon>
        <taxon>Gammaproteobacteria</taxon>
        <taxon>Oceanospirillales</taxon>
        <taxon>Oceanospirillaceae</taxon>
        <taxon>Amphritea</taxon>
    </lineage>
</organism>
<sequence>MVSKAKLYSKLDDLELELKERLVPHLEQAAVGHNELAFCVTGYHSFKQLKLQTDKTMAELVDIGAQILSLQEKLGEPSDGSIAERICWYCYEWSNTGKQYRTSAQGLAKQFLTEIS</sequence>
<keyword evidence="2" id="KW-1185">Reference proteome</keyword>
<name>A0A7R6PA12_9GAMM</name>